<proteinExistence type="predicted"/>
<dbReference type="OrthoDB" id="2101420at2759"/>
<evidence type="ECO:0000256" key="1">
    <source>
        <dbReference type="SAM" id="MobiDB-lite"/>
    </source>
</evidence>
<evidence type="ECO:0000313" key="2">
    <source>
        <dbReference type="EMBL" id="TPX72083.1"/>
    </source>
</evidence>
<keyword evidence="3" id="KW-1185">Reference proteome</keyword>
<comment type="caution">
    <text evidence="2">The sequence shown here is derived from an EMBL/GenBank/DDBJ whole genome shotgun (WGS) entry which is preliminary data.</text>
</comment>
<feature type="compositionally biased region" description="Polar residues" evidence="1">
    <location>
        <begin position="70"/>
        <end position="79"/>
    </location>
</feature>
<reference evidence="2 3" key="1">
    <citation type="journal article" date="2019" name="Sci. Rep.">
        <title>Comparative genomics of chytrid fungi reveal insights into the obligate biotrophic and pathogenic lifestyle of Synchytrium endobioticum.</title>
        <authorList>
            <person name="van de Vossenberg B.T.L.H."/>
            <person name="Warris S."/>
            <person name="Nguyen H.D.T."/>
            <person name="van Gent-Pelzer M.P.E."/>
            <person name="Joly D.L."/>
            <person name="van de Geest H.C."/>
            <person name="Bonants P.J.M."/>
            <person name="Smith D.S."/>
            <person name="Levesque C.A."/>
            <person name="van der Lee T.A.J."/>
        </authorList>
    </citation>
    <scope>NUCLEOTIDE SEQUENCE [LARGE SCALE GENOMIC DNA]</scope>
    <source>
        <strain evidence="2 3">CBS 675.73</strain>
    </source>
</reference>
<evidence type="ECO:0000313" key="3">
    <source>
        <dbReference type="Proteomes" id="UP000320333"/>
    </source>
</evidence>
<dbReference type="EMBL" id="QEAP01000231">
    <property type="protein sequence ID" value="TPX72083.1"/>
    <property type="molecule type" value="Genomic_DNA"/>
</dbReference>
<sequence>MIRNTTTSTAVKGRPLKGNWLEEDIAKEDKLQEFIDKRGSHLFDSQLTWTATYTHLSNLNQTIPRTTTHAWSKLPQSKRPNPPTPIPHALQSDPSRRYQGLKPSPPIPQPATLTSPIVEHTFRYGQRVILINKSSVGLGAGRSQGNKNVDACLTFDSWTRIGTCVRLMVAAVGGACAGEPLARNVFEIVPFDSDEDTFGQILCYGSRFRLVTMFGGRELAVCCPATSINNLPGGGDENQSLVLSQDVWSLASAFTLTPRKPAPSSIHAGPILKDDLFGLKCLAGNRLVASLREKKLLSLLAGTVFPAIAVQETGSYLMPSAMDWTFIAVERPS</sequence>
<feature type="region of interest" description="Disordered" evidence="1">
    <location>
        <begin position="70"/>
        <end position="113"/>
    </location>
</feature>
<name>A0A507F747_9FUNG</name>
<gene>
    <name evidence="2" type="ORF">CcCBS67573_g05909</name>
</gene>
<protein>
    <submittedName>
        <fullName evidence="2">Uncharacterized protein</fullName>
    </submittedName>
</protein>
<accession>A0A507F747</accession>
<organism evidence="2 3">
    <name type="scientific">Chytriomyces confervae</name>
    <dbReference type="NCBI Taxonomy" id="246404"/>
    <lineage>
        <taxon>Eukaryota</taxon>
        <taxon>Fungi</taxon>
        <taxon>Fungi incertae sedis</taxon>
        <taxon>Chytridiomycota</taxon>
        <taxon>Chytridiomycota incertae sedis</taxon>
        <taxon>Chytridiomycetes</taxon>
        <taxon>Chytridiales</taxon>
        <taxon>Chytriomycetaceae</taxon>
        <taxon>Chytriomyces</taxon>
    </lineage>
</organism>
<dbReference type="AlphaFoldDB" id="A0A507F747"/>
<dbReference type="Proteomes" id="UP000320333">
    <property type="component" value="Unassembled WGS sequence"/>
</dbReference>